<keyword evidence="5 7" id="KW-0320">Glycogen biosynthesis</keyword>
<reference evidence="9 10" key="1">
    <citation type="submission" date="2016-11" db="EMBL/GenBank/DDBJ databases">
        <authorList>
            <person name="Jaros S."/>
            <person name="Januszkiewicz K."/>
            <person name="Wedrychowicz H."/>
        </authorList>
    </citation>
    <scope>NUCLEOTIDE SEQUENCE [LARGE SCALE GENOMIC DNA]</scope>
</reference>
<protein>
    <recommendedName>
        <fullName evidence="7">Glycogen [starch] synthase</fullName>
        <ecNumber evidence="7">2.4.1.11</ecNumber>
    </recommendedName>
</protein>
<dbReference type="GO" id="GO:0005978">
    <property type="term" value="P:glycogen biosynthetic process"/>
    <property type="evidence" value="ECO:0007669"/>
    <property type="project" value="UniProtKB-UniPathway"/>
</dbReference>
<dbReference type="Pfam" id="PF05693">
    <property type="entry name" value="Glycogen_syn"/>
    <property type="match status" value="2"/>
</dbReference>
<evidence type="ECO:0000256" key="1">
    <source>
        <dbReference type="ARBA" id="ARBA00004964"/>
    </source>
</evidence>
<dbReference type="Gene3D" id="3.40.50.2000">
    <property type="entry name" value="Glycogen Phosphorylase B"/>
    <property type="match status" value="2"/>
</dbReference>
<organism evidence="9 10">
    <name type="scientific">Microbotryum silenes-dioicae</name>
    <dbReference type="NCBI Taxonomy" id="796604"/>
    <lineage>
        <taxon>Eukaryota</taxon>
        <taxon>Fungi</taxon>
        <taxon>Dikarya</taxon>
        <taxon>Basidiomycota</taxon>
        <taxon>Pucciniomycotina</taxon>
        <taxon>Microbotryomycetes</taxon>
        <taxon>Microbotryales</taxon>
        <taxon>Microbotryaceae</taxon>
        <taxon>Microbotryum</taxon>
    </lineage>
</organism>
<sequence>MSSAGSPQRSVHDALLVECAWEVANTKRSRSLSYEQREASEVGGIYTVIKTKAPVTCQEYGDRYLLIGPLSYKSAPMEVDAIDWEAPPKEGEIESRSLPSLSEEIKTDSMSRPTPALSNTDKALRDTLASMRDRGVKFLYGRWLIEGGPKVLLFDTGSVWNRLDEWKTDLWNLAGIPSPPNDTETNETILLGYLVAWFLGEVSCPWSYISKLLPNSANSVHAQFSSRERSRAIIAHFHEWQVGLAIPLCRKRHIDVTTIFTTHATLLGRYLCAGSVDFYNNLAYFDVDHEAGKRGIYHRYCIERSSAHCADVFTTVSHITAYESEHLLKRKPGRSEPAFQAIMPGTRKLILSSYRFHFADGVLPNGLNVTKFSAMHEFQNLHALSKQKINDFVRGHFYGHYDFDLDNTLYFFTAGRYEYRNKGVDMFIESLARLNYRLQQMGTKMTVVAFIIMPAATHSYTIEALKGQAVTKQLRDTVTEIQNRIGARLFERTARYTGESGTEVPDAASLLSDEDRILLKRRVFALRRNSLPPVTTHNMADDAADPILNQIRRVQLFNRGTDRVKIIFHPEFLNANNPILGLDYEEFVRGCHLGVFPSYYEPWGYTPAECTVMGVPSITTNLSGFGCYMDELIENSDDYGIYIVDRRQKSVEDSVNQLADQMVSFCTKTRRQRINQRNRTERLSDLLDWKKLGLEYAKARQLALRRAYPDSFTDDDFDFESGQVRVPRPMSAPGSPRFLSGMMTPGDLGTLTEEMQSLGTSDYMGAQTWESMMSRNNKNDEEEDAYPFPLVMKKRGGSSSSGLASGQTTPGGVKSAGKQKVLNEEDLQRADEALSHHTNGGVDTNGGTIGR</sequence>
<feature type="region of interest" description="Disordered" evidence="8">
    <location>
        <begin position="719"/>
        <end position="740"/>
    </location>
</feature>
<dbReference type="GO" id="GO:0005737">
    <property type="term" value="C:cytoplasm"/>
    <property type="evidence" value="ECO:0007669"/>
    <property type="project" value="TreeGrafter"/>
</dbReference>
<dbReference type="GO" id="GO:0004373">
    <property type="term" value="F:alpha-1,4-glucan glucosyltransferase (UDP-glucose donor) activity"/>
    <property type="evidence" value="ECO:0007669"/>
    <property type="project" value="UniProtKB-EC"/>
</dbReference>
<dbReference type="PANTHER" id="PTHR10176">
    <property type="entry name" value="GLYCOGEN SYNTHASE"/>
    <property type="match status" value="1"/>
</dbReference>
<feature type="compositionally biased region" description="Basic and acidic residues" evidence="8">
    <location>
        <begin position="821"/>
        <end position="835"/>
    </location>
</feature>
<comment type="pathway">
    <text evidence="1 7">Glycan biosynthesis; glycogen biosynthesis.</text>
</comment>
<evidence type="ECO:0000256" key="5">
    <source>
        <dbReference type="ARBA" id="ARBA00023056"/>
    </source>
</evidence>
<dbReference type="EC" id="2.4.1.11" evidence="7"/>
<evidence type="ECO:0000256" key="3">
    <source>
        <dbReference type="ARBA" id="ARBA00022676"/>
    </source>
</evidence>
<dbReference type="PANTHER" id="PTHR10176:SF3">
    <property type="entry name" value="GLYCOGEN [STARCH] SYNTHASE"/>
    <property type="match status" value="1"/>
</dbReference>
<evidence type="ECO:0000313" key="9">
    <source>
        <dbReference type="EMBL" id="SGZ23603.1"/>
    </source>
</evidence>
<evidence type="ECO:0000256" key="4">
    <source>
        <dbReference type="ARBA" id="ARBA00022679"/>
    </source>
</evidence>
<evidence type="ECO:0000256" key="8">
    <source>
        <dbReference type="SAM" id="MobiDB-lite"/>
    </source>
</evidence>
<comment type="function">
    <text evidence="7">Transfers the glycosyl residue from UDP-Glc to the non-reducing end of alpha-1,4-glucan.</text>
</comment>
<evidence type="ECO:0000256" key="7">
    <source>
        <dbReference type="RuleBase" id="RU363104"/>
    </source>
</evidence>
<gene>
    <name evidence="9" type="primary">BQ5605_C023g09607</name>
    <name evidence="9" type="ORF">BQ5605_C023G09607</name>
</gene>
<accession>A0A2X0NDS9</accession>
<keyword evidence="10" id="KW-1185">Reference proteome</keyword>
<dbReference type="AlphaFoldDB" id="A0A2X0NDS9"/>
<dbReference type="Gene3D" id="6.10.260.10">
    <property type="match status" value="1"/>
</dbReference>
<keyword evidence="4 7" id="KW-0808">Transferase</keyword>
<comment type="similarity">
    <text evidence="2 7">Belongs to the glycosyltransferase 3 family.</text>
</comment>
<feature type="compositionally biased region" description="Low complexity" evidence="8">
    <location>
        <begin position="797"/>
        <end position="806"/>
    </location>
</feature>
<keyword evidence="3 7" id="KW-0328">Glycosyltransferase</keyword>
<dbReference type="EMBL" id="FQNC01000085">
    <property type="protein sequence ID" value="SGZ23603.1"/>
    <property type="molecule type" value="Genomic_DNA"/>
</dbReference>
<name>A0A2X0NDS9_9BASI</name>
<dbReference type="SUPFAM" id="SSF53756">
    <property type="entry name" value="UDP-Glycosyltransferase/glycogen phosphorylase"/>
    <property type="match status" value="2"/>
</dbReference>
<feature type="region of interest" description="Disordered" evidence="8">
    <location>
        <begin position="791"/>
        <end position="851"/>
    </location>
</feature>
<dbReference type="FunFam" id="3.40.50.2000:FF:000014">
    <property type="entry name" value="Glycogen [starch] synthase"/>
    <property type="match status" value="1"/>
</dbReference>
<proteinExistence type="inferred from homology"/>
<comment type="catalytic activity">
    <reaction evidence="6">
        <text>[(1-&gt;4)-alpha-D-glucosyl](n) + UDP-alpha-D-glucose = [(1-&gt;4)-alpha-D-glucosyl](n+1) + UDP + H(+)</text>
        <dbReference type="Rhea" id="RHEA:18549"/>
        <dbReference type="Rhea" id="RHEA-COMP:9584"/>
        <dbReference type="Rhea" id="RHEA-COMP:9587"/>
        <dbReference type="ChEBI" id="CHEBI:15378"/>
        <dbReference type="ChEBI" id="CHEBI:15444"/>
        <dbReference type="ChEBI" id="CHEBI:58223"/>
        <dbReference type="ChEBI" id="CHEBI:58885"/>
        <dbReference type="EC" id="2.4.1.11"/>
    </reaction>
    <physiologicalReaction direction="left-to-right" evidence="6">
        <dbReference type="Rhea" id="RHEA:18550"/>
    </physiologicalReaction>
</comment>
<evidence type="ECO:0000256" key="6">
    <source>
        <dbReference type="ARBA" id="ARBA00047345"/>
    </source>
</evidence>
<dbReference type="STRING" id="796604.A0A2X0NDS9"/>
<dbReference type="Proteomes" id="UP000249464">
    <property type="component" value="Unassembled WGS sequence"/>
</dbReference>
<evidence type="ECO:0000313" key="10">
    <source>
        <dbReference type="Proteomes" id="UP000249464"/>
    </source>
</evidence>
<dbReference type="UniPathway" id="UPA00164"/>
<dbReference type="InterPro" id="IPR008631">
    <property type="entry name" value="Glycogen_synth"/>
</dbReference>
<evidence type="ECO:0000256" key="2">
    <source>
        <dbReference type="ARBA" id="ARBA00010686"/>
    </source>
</evidence>